<feature type="signal peptide" evidence="1">
    <location>
        <begin position="1"/>
        <end position="30"/>
    </location>
</feature>
<protein>
    <submittedName>
        <fullName evidence="2">Uncharacterized protein</fullName>
    </submittedName>
</protein>
<evidence type="ECO:0000313" key="3">
    <source>
        <dbReference type="Proteomes" id="UP000053647"/>
    </source>
</evidence>
<dbReference type="PROSITE" id="PS51257">
    <property type="entry name" value="PROKAR_LIPOPROTEIN"/>
    <property type="match status" value="1"/>
</dbReference>
<dbReference type="AlphaFoldDB" id="A0A0C9TRQ8"/>
<sequence length="235" mass="26151">MSPRRLGINHINLQPLFLQASFAACPWCEADESISSPGRSEFRLLHFTCLYSTSQTYFNMNALSCLLSTVLRGRGMKVAYHHLRQTLLDVRNAWKDSAPRETPDGWKHMQSASSTISQGQDAHKLDQDLINAFTTPQVHNILCHPSHDCLSRQTDGITTATPDTHIHKFLAEYSAVFGRGLGDQGYAFCSPSFFCPASGYLAGLMNKKTHRAVATWNSAILRTFASPVDFCPVKN</sequence>
<gene>
    <name evidence="2" type="ORF">PAXINDRAFT_17053</name>
</gene>
<reference evidence="2 3" key="1">
    <citation type="submission" date="2014-06" db="EMBL/GenBank/DDBJ databases">
        <authorList>
            <consortium name="DOE Joint Genome Institute"/>
            <person name="Kuo A."/>
            <person name="Kohler A."/>
            <person name="Nagy L.G."/>
            <person name="Floudas D."/>
            <person name="Copeland A."/>
            <person name="Barry K.W."/>
            <person name="Cichocki N."/>
            <person name="Veneault-Fourrey C."/>
            <person name="LaButti K."/>
            <person name="Lindquist E.A."/>
            <person name="Lipzen A."/>
            <person name="Lundell T."/>
            <person name="Morin E."/>
            <person name="Murat C."/>
            <person name="Sun H."/>
            <person name="Tunlid A."/>
            <person name="Henrissat B."/>
            <person name="Grigoriev I.V."/>
            <person name="Hibbett D.S."/>
            <person name="Martin F."/>
            <person name="Nordberg H.P."/>
            <person name="Cantor M.N."/>
            <person name="Hua S.X."/>
        </authorList>
    </citation>
    <scope>NUCLEOTIDE SEQUENCE [LARGE SCALE GENOMIC DNA]</scope>
    <source>
        <strain evidence="2 3">ATCC 200175</strain>
    </source>
</reference>
<evidence type="ECO:0000313" key="2">
    <source>
        <dbReference type="EMBL" id="KIJ09876.1"/>
    </source>
</evidence>
<dbReference type="HOGENOM" id="CLU_1180552_0_0_1"/>
<organism evidence="2 3">
    <name type="scientific">Paxillus involutus ATCC 200175</name>
    <dbReference type="NCBI Taxonomy" id="664439"/>
    <lineage>
        <taxon>Eukaryota</taxon>
        <taxon>Fungi</taxon>
        <taxon>Dikarya</taxon>
        <taxon>Basidiomycota</taxon>
        <taxon>Agaricomycotina</taxon>
        <taxon>Agaricomycetes</taxon>
        <taxon>Agaricomycetidae</taxon>
        <taxon>Boletales</taxon>
        <taxon>Paxilineae</taxon>
        <taxon>Paxillaceae</taxon>
        <taxon>Paxillus</taxon>
    </lineage>
</organism>
<feature type="chain" id="PRO_5002204314" evidence="1">
    <location>
        <begin position="31"/>
        <end position="235"/>
    </location>
</feature>
<evidence type="ECO:0000256" key="1">
    <source>
        <dbReference type="SAM" id="SignalP"/>
    </source>
</evidence>
<proteinExistence type="predicted"/>
<keyword evidence="1" id="KW-0732">Signal</keyword>
<accession>A0A0C9TRQ8</accession>
<reference evidence="3" key="2">
    <citation type="submission" date="2015-01" db="EMBL/GenBank/DDBJ databases">
        <title>Evolutionary Origins and Diversification of the Mycorrhizal Mutualists.</title>
        <authorList>
            <consortium name="DOE Joint Genome Institute"/>
            <consortium name="Mycorrhizal Genomics Consortium"/>
            <person name="Kohler A."/>
            <person name="Kuo A."/>
            <person name="Nagy L.G."/>
            <person name="Floudas D."/>
            <person name="Copeland A."/>
            <person name="Barry K.W."/>
            <person name="Cichocki N."/>
            <person name="Veneault-Fourrey C."/>
            <person name="LaButti K."/>
            <person name="Lindquist E.A."/>
            <person name="Lipzen A."/>
            <person name="Lundell T."/>
            <person name="Morin E."/>
            <person name="Murat C."/>
            <person name="Riley R."/>
            <person name="Ohm R."/>
            <person name="Sun H."/>
            <person name="Tunlid A."/>
            <person name="Henrissat B."/>
            <person name="Grigoriev I.V."/>
            <person name="Hibbett D.S."/>
            <person name="Martin F."/>
        </authorList>
    </citation>
    <scope>NUCLEOTIDE SEQUENCE [LARGE SCALE GENOMIC DNA]</scope>
    <source>
        <strain evidence="3">ATCC 200175</strain>
    </source>
</reference>
<dbReference type="Proteomes" id="UP000053647">
    <property type="component" value="Unassembled WGS sequence"/>
</dbReference>
<keyword evidence="3" id="KW-1185">Reference proteome</keyword>
<name>A0A0C9TRQ8_PAXIN</name>
<dbReference type="EMBL" id="KN819428">
    <property type="protein sequence ID" value="KIJ09876.1"/>
    <property type="molecule type" value="Genomic_DNA"/>
</dbReference>